<comment type="caution">
    <text evidence="3">The sequence shown here is derived from an EMBL/GenBank/DDBJ whole genome shotgun (WGS) entry which is preliminary data.</text>
</comment>
<dbReference type="EMBL" id="JBHUIO010000005">
    <property type="protein sequence ID" value="MFD2170063.1"/>
    <property type="molecule type" value="Genomic_DNA"/>
</dbReference>
<dbReference type="RefSeq" id="WP_386045702.1">
    <property type="nucleotide sequence ID" value="NZ_JBHUIO010000005.1"/>
</dbReference>
<keyword evidence="4" id="KW-1185">Reference proteome</keyword>
<dbReference type="InterPro" id="IPR056620">
    <property type="entry name" value="HTH_next_PIN-TPR-GreABC"/>
</dbReference>
<organism evidence="3 4">
    <name type="scientific">Tumebacillus lipolyticus</name>
    <dbReference type="NCBI Taxonomy" id="1280370"/>
    <lineage>
        <taxon>Bacteria</taxon>
        <taxon>Bacillati</taxon>
        <taxon>Bacillota</taxon>
        <taxon>Bacilli</taxon>
        <taxon>Bacillales</taxon>
        <taxon>Alicyclobacillaceae</taxon>
        <taxon>Tumebacillus</taxon>
    </lineage>
</organism>
<feature type="domain" description="HTH" evidence="2">
    <location>
        <begin position="821"/>
        <end position="888"/>
    </location>
</feature>
<evidence type="ECO:0000313" key="3">
    <source>
        <dbReference type="EMBL" id="MFD2170063.1"/>
    </source>
</evidence>
<accession>A0ABW4ZVM8</accession>
<dbReference type="SUPFAM" id="SSF48452">
    <property type="entry name" value="TPR-like"/>
    <property type="match status" value="1"/>
</dbReference>
<dbReference type="Gene3D" id="1.25.40.10">
    <property type="entry name" value="Tetratricopeptide repeat domain"/>
    <property type="match status" value="1"/>
</dbReference>
<dbReference type="Proteomes" id="UP001597343">
    <property type="component" value="Unassembled WGS sequence"/>
</dbReference>
<sequence length="2067" mass="240053">MLRNTPHIFIGGTYSNLIEFRQVAYDSMRRRATIETMEDFPTADTTILEACYQRLEKCDHYLLIIGDRYGSIPNGHEFSITELEYEKAKTLGLKSKVYIYLPEQQGTTDSFDEDGVKLRSFIEKVRSEVLSRNFHNAEYLRFLLEMTTEDWFEADGGVTPFSLPIVSGSIIQTPITISNHNQITVNIGQFHAESNNAEELFEGRLKEMLHRRHLGDRTSAAEKLRGYLKERERDIPQNIRAKYNLQVAIWVLEDGHDIEVAANYAAQAKLLDPTIDDRIYQSLVLSKQAQFDEALQMLEPLNKEEVLTNALVLLRKFKRAGEADQLIQRCNCEISPEVRNQLALCFLAAGQFDRALRESMRLMRTDQKYPRYFLTAGYIEYWRGFPEQYQQHRGNLFPLVAYQQLFIPTAEQILHLNNALEFFAQAQIYADTLEIPELIENAKLAWILTAVLLPKRRSSVEKLTLDFLRDNPTRQEMFRFALSHGFDLDPSDHLQPVQKMIDQGTAESGLLGPFIEWKFQRGEIQQAADMLEDHKADFYKNGGQEEWIRLTVLTIASQGNWSSAYQVVENAGELDHLQKGLIRLILLTKQGRLDEAVMQAQELVDLRGLPADYENLTSLLVHFQEWERLIPLLEQKLQRYPDAGVVEKLADALLKADKLQDCLATLRRYENLYPEGELSHYSKRLEVNALWGLSQNREALQSANLLWEIAPTIGLLMTRVQLYQSLGDQLGAQTALLSGLERGFDNAQVYVLLSDFLKHTQPEQAFRYAKKAVEKYPEKEHLYLHAMQIGHATNHDDEASEFLLEIRRRFPDSQNMRLVDFDDLMEINKQWQEQEQELQDMLSKGKIPLHIVTDAQKSNLGGWFYQTWRKNCHHQGKRRPIIPLAFGAKYGKGLSEYQGDQIKMDYTACLTSHALQLFDLLKQAFSVIYVSPDLIPSVLDEINRLNHHQPSVEMTRNKVLTELNRLPVKLTELLEPIGHQLGDTFLHEESLWKTAEHYKAWLVKDSFATEWLGKGTVPKELQNLQVYPHEVLHALIQKGELSIDSFVEMDHEQHPVRTEIVDQLVKGSNPLLVDMLFLQEMAEHDWLEQLTDHFDVLVPTRVKQALEDEQEHTNIQRETIQWLEGLVEKLRNLLAEEKLHYLRSSKRESEDERLTGQMRDILEEHEGEILPIWCDERCLNSYVAGSSSQAPLVNVFDVLSFLENRGFLTGPQHVEKLNKLYRSHVQYRVPPAFYVQRLLMQSRVDHPTGNLIENRNLLTLRYSLDSAIGGCSFLGSECLPHYLIPERVGYIKLLQDEALEVLRLLWKDYDADTDFVETYARSEWVLRVMFEVNADLPDTVGMDFSVERLIAQNDVQLVLRSLRFSEKNRQAYLDWLYPRLLYRWNSHPQLRCRFIEEYVNLSSIIFEQPSQILRTVLLRFTSNLPEELAGDLLKQFGFSPRRTLHVENLTIPHEKWELMVNRSLERGHDVTGEEHHAGHTLAVTFHEGQNLATQFIQLHTPSFESKIPVLYEELTHPNPTMRLRWLMKASPYLYLTDDHLDRVRSQLGLEGDVSKVVEELQFRLSVSHQFYFLQVLQELLDGHEVYFPSKPEMFRNWLPIPDDEWTSDTWYGMYRSMSESRGARDMLSVCSAMPMGGDSQFSRLVQRMVSEQVLPEHLVRKWCRETLSSSRNPIQLQNILRYLVLDLQDEEKEVFQEVMEKMLNVESGDFRSDKIWFDMYLAMLKYADCHLATVHEYQLSSETHRSLWAYLYADRMVHLFAQDIHPSLEEVEKLSQKLREINKQVLVQHPILMGIKAYPLDVAHPRSASMWRTVVGGALGVLEENPIKHERLLAVLRDMRTKFFEQRLSLPGIEEVFLTFARVNNPLSSPYARNNMSRLQDILQMWGVDQEEVWFDPNQIAKQVLMVTGENGEMSDLVPTLLRILSRSRIDDELVPAVLHGLERYRISLHRTDDTFLVKGVIIADAIAALPEEDRAVWQTILVEDLADVVKESEEKWKWIIMILAQLSQTESTEKSSAMFLDFLKQLLVRIPYLWESDLTKHVLLQLPYSMPLRFMGKIQGMIKELP</sequence>
<proteinExistence type="predicted"/>
<dbReference type="InterPro" id="IPR011990">
    <property type="entry name" value="TPR-like_helical_dom_sf"/>
</dbReference>
<evidence type="ECO:0000259" key="1">
    <source>
        <dbReference type="Pfam" id="PF13271"/>
    </source>
</evidence>
<name>A0ABW4ZVM8_9BACL</name>
<dbReference type="Pfam" id="PF24407">
    <property type="entry name" value="HTH_upst_double_PIN"/>
    <property type="match status" value="1"/>
</dbReference>
<evidence type="ECO:0000259" key="2">
    <source>
        <dbReference type="Pfam" id="PF24407"/>
    </source>
</evidence>
<reference evidence="4" key="1">
    <citation type="journal article" date="2019" name="Int. J. Syst. Evol. Microbiol.">
        <title>The Global Catalogue of Microorganisms (GCM) 10K type strain sequencing project: providing services to taxonomists for standard genome sequencing and annotation.</title>
        <authorList>
            <consortium name="The Broad Institute Genomics Platform"/>
            <consortium name="The Broad Institute Genome Sequencing Center for Infectious Disease"/>
            <person name="Wu L."/>
            <person name="Ma J."/>
        </authorList>
    </citation>
    <scope>NUCLEOTIDE SEQUENCE [LARGE SCALE GENOMIC DNA]</scope>
    <source>
        <strain evidence="4">CGMCC 1.13574</strain>
    </source>
</reference>
<dbReference type="Pfam" id="PF13271">
    <property type="entry name" value="DUF4062"/>
    <property type="match status" value="1"/>
</dbReference>
<protein>
    <submittedName>
        <fullName evidence="3">DUF4062 domain-containing protein</fullName>
    </submittedName>
</protein>
<gene>
    <name evidence="3" type="ORF">ACFSOY_08645</name>
</gene>
<dbReference type="InterPro" id="IPR025139">
    <property type="entry name" value="DUF4062"/>
</dbReference>
<evidence type="ECO:0000313" key="4">
    <source>
        <dbReference type="Proteomes" id="UP001597343"/>
    </source>
</evidence>
<feature type="domain" description="DUF4062" evidence="1">
    <location>
        <begin position="8"/>
        <end position="88"/>
    </location>
</feature>